<accession>A0A182FMI6</accession>
<dbReference type="Proteomes" id="UP000069272">
    <property type="component" value="Chromosome X"/>
</dbReference>
<dbReference type="STRING" id="7167.A0A182FMI6"/>
<sequence length="175" mass="19115">MGQIGGMLLAVVATIAVIGSEGQFLAFDQHATECALYVNGPGKSSAFDYNLNLFRGAIAPAVHADATTCITYDAINQAYLDARKRIRVSQPKGDWKTEDIATVGELLLDISIQLARTYGLSYEEIEKGLPNPRVPCKSGILPSIDLSKWADYGHETHSPHQYQFLNDIPETVGFK</sequence>
<keyword evidence="2" id="KW-1185">Reference proteome</keyword>
<dbReference type="VEuPathDB" id="VectorBase:AALB007746"/>
<name>A0A182FMI6_ANOAL</name>
<dbReference type="AlphaFoldDB" id="A0A182FMI6"/>
<reference evidence="1 2" key="1">
    <citation type="journal article" date="2017" name="G3 (Bethesda)">
        <title>The Physical Genome Mapping of Anopheles albimanus Corrected Scaffold Misassemblies and Identified Interarm Rearrangements in Genus Anopheles.</title>
        <authorList>
            <person name="Artemov G.N."/>
            <person name="Peery A.N."/>
            <person name="Jiang X."/>
            <person name="Tu Z."/>
            <person name="Stegniy V.N."/>
            <person name="Sharakhova M.V."/>
            <person name="Sharakhov I.V."/>
        </authorList>
    </citation>
    <scope>NUCLEOTIDE SEQUENCE [LARGE SCALE GENOMIC DNA]</scope>
    <source>
        <strain evidence="1 2">ALBI9_A</strain>
    </source>
</reference>
<dbReference type="EnsemblMetazoa" id="AALB007746-RA">
    <property type="protein sequence ID" value="AALB007746-PA"/>
    <property type="gene ID" value="AALB007746"/>
</dbReference>
<dbReference type="VEuPathDB" id="VectorBase:AALB20_035078"/>
<proteinExistence type="predicted"/>
<protein>
    <submittedName>
        <fullName evidence="1">Uncharacterized protein</fullName>
    </submittedName>
</protein>
<reference evidence="1" key="2">
    <citation type="submission" date="2022-08" db="UniProtKB">
        <authorList>
            <consortium name="EnsemblMetazoa"/>
        </authorList>
    </citation>
    <scope>IDENTIFICATION</scope>
    <source>
        <strain evidence="1">STECLA/ALBI9_A</strain>
    </source>
</reference>
<organism evidence="1 2">
    <name type="scientific">Anopheles albimanus</name>
    <name type="common">New world malaria mosquito</name>
    <dbReference type="NCBI Taxonomy" id="7167"/>
    <lineage>
        <taxon>Eukaryota</taxon>
        <taxon>Metazoa</taxon>
        <taxon>Ecdysozoa</taxon>
        <taxon>Arthropoda</taxon>
        <taxon>Hexapoda</taxon>
        <taxon>Insecta</taxon>
        <taxon>Pterygota</taxon>
        <taxon>Neoptera</taxon>
        <taxon>Endopterygota</taxon>
        <taxon>Diptera</taxon>
        <taxon>Nematocera</taxon>
        <taxon>Culicoidea</taxon>
        <taxon>Culicidae</taxon>
        <taxon>Anophelinae</taxon>
        <taxon>Anopheles</taxon>
    </lineage>
</organism>
<evidence type="ECO:0000313" key="1">
    <source>
        <dbReference type="EnsemblMetazoa" id="AALB007746-PA"/>
    </source>
</evidence>
<evidence type="ECO:0000313" key="2">
    <source>
        <dbReference type="Proteomes" id="UP000069272"/>
    </source>
</evidence>